<dbReference type="Gene3D" id="3.40.50.300">
    <property type="entry name" value="P-loop containing nucleotide triphosphate hydrolases"/>
    <property type="match status" value="1"/>
</dbReference>
<dbReference type="HOGENOM" id="CLU_000445_0_5_7"/>
<protein>
    <submittedName>
        <fullName evidence="10">Response regulator with CheY-like receiver, AAA-type ATPase, and DNA-binding domains</fullName>
    </submittedName>
</protein>
<dbReference type="SMART" id="SM00382">
    <property type="entry name" value="AAA"/>
    <property type="match status" value="1"/>
</dbReference>
<reference evidence="10 11" key="1">
    <citation type="submission" date="2011-09" db="EMBL/GenBank/DDBJ databases">
        <authorList>
            <consortium name="US DOE Joint Genome Institute (JGI-PGF)"/>
            <person name="Lucas S."/>
            <person name="Han J."/>
            <person name="Lapidus A."/>
            <person name="Cheng J.-F."/>
            <person name="Goodwin L."/>
            <person name="Pitluck S."/>
            <person name="Peters L."/>
            <person name="Land M.L."/>
            <person name="Hauser L."/>
            <person name="Orellana R."/>
            <person name="Lovley D."/>
            <person name="Woyke T.J."/>
        </authorList>
    </citation>
    <scope>NUCLEOTIDE SEQUENCE [LARGE SCALE GENOMIC DNA]</scope>
    <source>
        <strain evidence="10 11">2ac9</strain>
    </source>
</reference>
<evidence type="ECO:0000313" key="11">
    <source>
        <dbReference type="Proteomes" id="UP000005778"/>
    </source>
</evidence>
<dbReference type="InterPro" id="IPR058031">
    <property type="entry name" value="AAA_lid_NorR"/>
</dbReference>
<keyword evidence="2" id="KW-0547">Nucleotide-binding</keyword>
<keyword evidence="11" id="KW-1185">Reference proteome</keyword>
<dbReference type="Gene3D" id="3.40.50.2300">
    <property type="match status" value="1"/>
</dbReference>
<dbReference type="PANTHER" id="PTHR32071:SF113">
    <property type="entry name" value="ALGINATE BIOSYNTHESIS TRANSCRIPTIONAL REGULATORY PROTEIN ALGB"/>
    <property type="match status" value="1"/>
</dbReference>
<dbReference type="eggNOG" id="COG2204">
    <property type="taxonomic scope" value="Bacteria"/>
</dbReference>
<evidence type="ECO:0000256" key="3">
    <source>
        <dbReference type="ARBA" id="ARBA00022840"/>
    </source>
</evidence>
<dbReference type="RefSeq" id="WP_004071751.1">
    <property type="nucleotide sequence ID" value="NZ_CM001488.1"/>
</dbReference>
<sequence length="471" mass="53112">MTTNILVVDDEKDMTRLLQRTLEPELNCRVTMAFSGEMALNILGLADTAFDLVISDIRMPGMDGFDLLEQLKQKYPDLTVVMLTAYGNIESAVAGIKKGAYDFIAKPFEQDEIIFKIQKALERSQLISENRRLQKACRNESLPLIGQSPVMQKVFEKIALVADSDVTVLITGESGTGKDLTAKSIHALSPRKNKPYIPVNCPTIPEHILESELFGYKKGAFTNAYRDKTGLFQEADHGTIFLDEIGDVGPTIQTKLLRVIQEKEVKPLGDTRVAHVDVRIIASTNQDLQQKIKDKEFREDFFYRLSVITIELPPLRDRITDIPLLCDHLVTKNCEKLNKPTKHLSENVMDLFMKHPWQGNVRELENVIIQGILYATSDTIQLADIPINKNGANDCACMNLGTDMEQLTYKEAKENTLTQFNHNYIGAILSMTEGNITQAARRCAMDRQALQQIMKRYAIDPEKYRSKPSGT</sequence>
<evidence type="ECO:0000256" key="7">
    <source>
        <dbReference type="PROSITE-ProRule" id="PRU00169"/>
    </source>
</evidence>
<reference evidence="10 11" key="2">
    <citation type="submission" date="2012-02" db="EMBL/GenBank/DDBJ databases">
        <title>Improved High-Quality Draft sequence of Desulfobacter postgatei 2ac9.</title>
        <authorList>
            <consortium name="US DOE Joint Genome Institute"/>
            <person name="Lucas S."/>
            <person name="Han J."/>
            <person name="Lapidus A."/>
            <person name="Cheng J.-F."/>
            <person name="Goodwin L."/>
            <person name="Pitluck S."/>
            <person name="Peters L."/>
            <person name="Ovchinnikova G."/>
            <person name="Held B."/>
            <person name="Detter J.C."/>
            <person name="Han C."/>
            <person name="Tapia R."/>
            <person name="Land M."/>
            <person name="Hauser L."/>
            <person name="Kyrpides N."/>
            <person name="Ivanova N."/>
            <person name="Pagani I."/>
            <person name="Orellana R."/>
            <person name="Lovley D."/>
            <person name="Woyke T."/>
        </authorList>
    </citation>
    <scope>NUCLEOTIDE SEQUENCE [LARGE SCALE GENOMIC DNA]</scope>
    <source>
        <strain evidence="10 11">2ac9</strain>
    </source>
</reference>
<dbReference type="PROSITE" id="PS50045">
    <property type="entry name" value="SIGMA54_INTERACT_4"/>
    <property type="match status" value="1"/>
</dbReference>
<dbReference type="SUPFAM" id="SSF52540">
    <property type="entry name" value="P-loop containing nucleoside triphosphate hydrolases"/>
    <property type="match status" value="1"/>
</dbReference>
<evidence type="ECO:0000256" key="6">
    <source>
        <dbReference type="ARBA" id="ARBA00023163"/>
    </source>
</evidence>
<proteinExistence type="predicted"/>
<dbReference type="InterPro" id="IPR002078">
    <property type="entry name" value="Sigma_54_int"/>
</dbReference>
<keyword evidence="5" id="KW-0805">Transcription regulation</keyword>
<organism evidence="10 11">
    <name type="scientific">Desulfobacter postgatei 2ac9</name>
    <dbReference type="NCBI Taxonomy" id="879212"/>
    <lineage>
        <taxon>Bacteria</taxon>
        <taxon>Pseudomonadati</taxon>
        <taxon>Thermodesulfobacteriota</taxon>
        <taxon>Desulfobacteria</taxon>
        <taxon>Desulfobacterales</taxon>
        <taxon>Desulfobacteraceae</taxon>
        <taxon>Desulfobacter</taxon>
    </lineage>
</organism>
<feature type="domain" description="Sigma-54 factor interaction" evidence="8">
    <location>
        <begin position="144"/>
        <end position="373"/>
    </location>
</feature>
<dbReference type="InterPro" id="IPR003593">
    <property type="entry name" value="AAA+_ATPase"/>
</dbReference>
<name>I5B087_9BACT</name>
<evidence type="ECO:0000259" key="9">
    <source>
        <dbReference type="PROSITE" id="PS50110"/>
    </source>
</evidence>
<dbReference type="STRING" id="879212.DespoDRAFT_00923"/>
<feature type="domain" description="Response regulatory" evidence="9">
    <location>
        <begin position="4"/>
        <end position="121"/>
    </location>
</feature>
<evidence type="ECO:0000256" key="2">
    <source>
        <dbReference type="ARBA" id="ARBA00022741"/>
    </source>
</evidence>
<keyword evidence="6" id="KW-0804">Transcription</keyword>
<dbReference type="GO" id="GO:0005524">
    <property type="term" value="F:ATP binding"/>
    <property type="evidence" value="ECO:0007669"/>
    <property type="project" value="UniProtKB-KW"/>
</dbReference>
<keyword evidence="1 7" id="KW-0597">Phosphoprotein</keyword>
<dbReference type="SMART" id="SM00448">
    <property type="entry name" value="REC"/>
    <property type="match status" value="1"/>
</dbReference>
<dbReference type="EMBL" id="CM001488">
    <property type="protein sequence ID" value="EIM62900.1"/>
    <property type="molecule type" value="Genomic_DNA"/>
</dbReference>
<dbReference type="Pfam" id="PF25601">
    <property type="entry name" value="AAA_lid_14"/>
    <property type="match status" value="1"/>
</dbReference>
<dbReference type="SUPFAM" id="SSF46689">
    <property type="entry name" value="Homeodomain-like"/>
    <property type="match status" value="1"/>
</dbReference>
<evidence type="ECO:0000256" key="1">
    <source>
        <dbReference type="ARBA" id="ARBA00022553"/>
    </source>
</evidence>
<dbReference type="CDD" id="cd00009">
    <property type="entry name" value="AAA"/>
    <property type="match status" value="1"/>
</dbReference>
<dbReference type="GO" id="GO:0003677">
    <property type="term" value="F:DNA binding"/>
    <property type="evidence" value="ECO:0007669"/>
    <property type="project" value="UniProtKB-KW"/>
</dbReference>
<dbReference type="FunFam" id="3.40.50.2300:FF:000018">
    <property type="entry name" value="DNA-binding transcriptional regulator NtrC"/>
    <property type="match status" value="1"/>
</dbReference>
<dbReference type="Pfam" id="PF00158">
    <property type="entry name" value="Sigma54_activat"/>
    <property type="match status" value="1"/>
</dbReference>
<dbReference type="FunFam" id="3.40.50.300:FF:000006">
    <property type="entry name" value="DNA-binding transcriptional regulator NtrC"/>
    <property type="match status" value="1"/>
</dbReference>
<accession>I5B087</accession>
<dbReference type="InterPro" id="IPR001789">
    <property type="entry name" value="Sig_transdc_resp-reg_receiver"/>
</dbReference>
<dbReference type="Pfam" id="PF00072">
    <property type="entry name" value="Response_reg"/>
    <property type="match status" value="1"/>
</dbReference>
<dbReference type="Proteomes" id="UP000005778">
    <property type="component" value="Chromosome"/>
</dbReference>
<dbReference type="PROSITE" id="PS50110">
    <property type="entry name" value="RESPONSE_REGULATORY"/>
    <property type="match status" value="1"/>
</dbReference>
<gene>
    <name evidence="10" type="ORF">DespoDRAFT_00923</name>
</gene>
<evidence type="ECO:0000259" key="8">
    <source>
        <dbReference type="PROSITE" id="PS50045"/>
    </source>
</evidence>
<evidence type="ECO:0000313" key="10">
    <source>
        <dbReference type="EMBL" id="EIM62900.1"/>
    </source>
</evidence>
<dbReference type="PANTHER" id="PTHR32071">
    <property type="entry name" value="TRANSCRIPTIONAL REGULATORY PROTEIN"/>
    <property type="match status" value="1"/>
</dbReference>
<feature type="modified residue" description="4-aspartylphosphate" evidence="7">
    <location>
        <position position="56"/>
    </location>
</feature>
<dbReference type="Gene3D" id="1.10.8.60">
    <property type="match status" value="1"/>
</dbReference>
<dbReference type="SUPFAM" id="SSF52172">
    <property type="entry name" value="CheY-like"/>
    <property type="match status" value="1"/>
</dbReference>
<evidence type="ECO:0000256" key="4">
    <source>
        <dbReference type="ARBA" id="ARBA00023012"/>
    </source>
</evidence>
<dbReference type="InterPro" id="IPR027417">
    <property type="entry name" value="P-loop_NTPase"/>
</dbReference>
<evidence type="ECO:0000256" key="5">
    <source>
        <dbReference type="ARBA" id="ARBA00023015"/>
    </source>
</evidence>
<dbReference type="AlphaFoldDB" id="I5B087"/>
<dbReference type="GO" id="GO:0006355">
    <property type="term" value="P:regulation of DNA-templated transcription"/>
    <property type="evidence" value="ECO:0007669"/>
    <property type="project" value="InterPro"/>
</dbReference>
<dbReference type="OrthoDB" id="9763792at2"/>
<dbReference type="InterPro" id="IPR009057">
    <property type="entry name" value="Homeodomain-like_sf"/>
</dbReference>
<dbReference type="GO" id="GO:0000160">
    <property type="term" value="P:phosphorelay signal transduction system"/>
    <property type="evidence" value="ECO:0007669"/>
    <property type="project" value="UniProtKB-KW"/>
</dbReference>
<dbReference type="Gene3D" id="1.10.10.60">
    <property type="entry name" value="Homeodomain-like"/>
    <property type="match status" value="1"/>
</dbReference>
<keyword evidence="3" id="KW-0067">ATP-binding</keyword>
<keyword evidence="10" id="KW-0238">DNA-binding</keyword>
<dbReference type="InterPro" id="IPR011006">
    <property type="entry name" value="CheY-like_superfamily"/>
</dbReference>
<keyword evidence="4" id="KW-0902">Two-component regulatory system</keyword>